<dbReference type="PANTHER" id="PTHR43404">
    <property type="entry name" value="LIPOPOLYSACCHARIDE CHOLINEPHOSPHOTRANSFERASE LICD"/>
    <property type="match status" value="1"/>
</dbReference>
<dbReference type="Pfam" id="PF04991">
    <property type="entry name" value="LicD"/>
    <property type="match status" value="1"/>
</dbReference>
<name>A0ABD0L9N7_9CAEN</name>
<proteinExistence type="predicted"/>
<dbReference type="InterPro" id="IPR007074">
    <property type="entry name" value="LicD/FKTN/FKRP_NTP_transf"/>
</dbReference>
<organism evidence="2 3">
    <name type="scientific">Batillaria attramentaria</name>
    <dbReference type="NCBI Taxonomy" id="370345"/>
    <lineage>
        <taxon>Eukaryota</taxon>
        <taxon>Metazoa</taxon>
        <taxon>Spiralia</taxon>
        <taxon>Lophotrochozoa</taxon>
        <taxon>Mollusca</taxon>
        <taxon>Gastropoda</taxon>
        <taxon>Caenogastropoda</taxon>
        <taxon>Sorbeoconcha</taxon>
        <taxon>Cerithioidea</taxon>
        <taxon>Batillariidae</taxon>
        <taxon>Batillaria</taxon>
    </lineage>
</organism>
<comment type="caution">
    <text evidence="2">The sequence shown here is derived from an EMBL/GenBank/DDBJ whole genome shotgun (WGS) entry which is preliminary data.</text>
</comment>
<protein>
    <recommendedName>
        <fullName evidence="1">LicD/FKTN/FKRP nucleotidyltransferase domain-containing protein</fullName>
    </recommendedName>
</protein>
<dbReference type="InterPro" id="IPR052942">
    <property type="entry name" value="LPS_cholinephosphotransferase"/>
</dbReference>
<evidence type="ECO:0000259" key="1">
    <source>
        <dbReference type="Pfam" id="PF04991"/>
    </source>
</evidence>
<dbReference type="AlphaFoldDB" id="A0ABD0L9N7"/>
<keyword evidence="3" id="KW-1185">Reference proteome</keyword>
<reference evidence="2 3" key="1">
    <citation type="journal article" date="2023" name="Sci. Data">
        <title>Genome assembly of the Korean intertidal mud-creeper Batillaria attramentaria.</title>
        <authorList>
            <person name="Patra A.K."/>
            <person name="Ho P.T."/>
            <person name="Jun S."/>
            <person name="Lee S.J."/>
            <person name="Kim Y."/>
            <person name="Won Y.J."/>
        </authorList>
    </citation>
    <scope>NUCLEOTIDE SEQUENCE [LARGE SCALE GENOMIC DNA]</scope>
    <source>
        <strain evidence="2">Wonlab-2016</strain>
    </source>
</reference>
<sequence length="366" mass="42051">MRLPLSRSRLWKQCMRYIRVGSLATLCILLIVPLRNALFSKVMPGAWLDHSSFRIARMLLDNQHFPINDPFSHSTSEFVVTPVRVNLSDVAKFRDKESPYAEYYRQVKRLEDEAPHDPHAASDLAVLERFRPAMTSEERAQLKFTLHIFVRTCEAHGLLFFIMEGSLLGAYRHHGLVPWDDDIDIALNASEWRRAKAVLGNIPGFTLYAQGNVQWKLYLSSLPPFKDKPFKFPHLDLFFFHEDDTHIWGLTWGVKDHLITLKKYVFPLTKVYYEGFWLPAPTCVEKMVVSNYGATGCILPSYVHKTDEEHFGFQSKRTTCSNLHAVLPFVFRVRDPVTGNVIETRKVGDDVIENVTVPAPPEVCSD</sequence>
<dbReference type="PANTHER" id="PTHR43404:SF1">
    <property type="entry name" value="MNN4P"/>
    <property type="match status" value="1"/>
</dbReference>
<feature type="domain" description="LicD/FKTN/FKRP nucleotidyltransferase" evidence="1">
    <location>
        <begin position="153"/>
        <end position="191"/>
    </location>
</feature>
<dbReference type="EMBL" id="JACVVK020000070">
    <property type="protein sequence ID" value="KAK7496073.1"/>
    <property type="molecule type" value="Genomic_DNA"/>
</dbReference>
<gene>
    <name evidence="2" type="ORF">BaRGS_00012774</name>
</gene>
<dbReference type="Proteomes" id="UP001519460">
    <property type="component" value="Unassembled WGS sequence"/>
</dbReference>
<evidence type="ECO:0000313" key="3">
    <source>
        <dbReference type="Proteomes" id="UP001519460"/>
    </source>
</evidence>
<dbReference type="GO" id="GO:0009100">
    <property type="term" value="P:glycoprotein metabolic process"/>
    <property type="evidence" value="ECO:0007669"/>
    <property type="project" value="UniProtKB-ARBA"/>
</dbReference>
<evidence type="ECO:0000313" key="2">
    <source>
        <dbReference type="EMBL" id="KAK7496073.1"/>
    </source>
</evidence>
<accession>A0ABD0L9N7</accession>